<evidence type="ECO:0000256" key="2">
    <source>
        <dbReference type="ARBA" id="ARBA00022679"/>
    </source>
</evidence>
<dbReference type="GO" id="GO:0005829">
    <property type="term" value="C:cytosol"/>
    <property type="evidence" value="ECO:0007669"/>
    <property type="project" value="TreeGrafter"/>
</dbReference>
<protein>
    <submittedName>
        <fullName evidence="5">HipA domain-containing protein</fullName>
    </submittedName>
</protein>
<proteinExistence type="inferred from homology"/>
<dbReference type="EMBL" id="LUTY01000922">
    <property type="protein sequence ID" value="OAD22473.1"/>
    <property type="molecule type" value="Genomic_DNA"/>
</dbReference>
<dbReference type="PANTHER" id="PTHR37419">
    <property type="entry name" value="SERINE/THREONINE-PROTEIN KINASE TOXIN HIPA"/>
    <property type="match status" value="1"/>
</dbReference>
<dbReference type="Gene3D" id="1.10.1070.20">
    <property type="match status" value="1"/>
</dbReference>
<name>A0A176S330_9GAMM</name>
<evidence type="ECO:0000313" key="6">
    <source>
        <dbReference type="Proteomes" id="UP000076962"/>
    </source>
</evidence>
<accession>A0A176S330</accession>
<keyword evidence="3" id="KW-0418">Kinase</keyword>
<dbReference type="Pfam" id="PF07804">
    <property type="entry name" value="HipA_C"/>
    <property type="match status" value="1"/>
</dbReference>
<evidence type="ECO:0000256" key="3">
    <source>
        <dbReference type="ARBA" id="ARBA00022777"/>
    </source>
</evidence>
<keyword evidence="6" id="KW-1185">Reference proteome</keyword>
<gene>
    <name evidence="5" type="ORF">THIOM_001722</name>
</gene>
<comment type="caution">
    <text evidence="5">The sequence shown here is derived from an EMBL/GenBank/DDBJ whole genome shotgun (WGS) entry which is preliminary data.</text>
</comment>
<dbReference type="InterPro" id="IPR052028">
    <property type="entry name" value="HipA_Ser/Thr_kinase"/>
</dbReference>
<reference evidence="5 6" key="1">
    <citation type="submission" date="2016-05" db="EMBL/GenBank/DDBJ databases">
        <title>Single-cell genome of chain-forming Candidatus Thiomargarita nelsonii and comparison to other large sulfur-oxidizing bacteria.</title>
        <authorList>
            <person name="Winkel M."/>
            <person name="Salman V."/>
            <person name="Woyke T."/>
            <person name="Schulz-Vogt H."/>
            <person name="Richter M."/>
            <person name="Flood B."/>
            <person name="Bailey J."/>
            <person name="Amann R."/>
            <person name="Mussmann M."/>
        </authorList>
    </citation>
    <scope>NUCLEOTIDE SEQUENCE [LARGE SCALE GENOMIC DNA]</scope>
    <source>
        <strain evidence="5 6">THI036</strain>
    </source>
</reference>
<evidence type="ECO:0000313" key="5">
    <source>
        <dbReference type="EMBL" id="OAD22473.1"/>
    </source>
</evidence>
<dbReference type="AlphaFoldDB" id="A0A176S330"/>
<sequence length="320" mass="36409">MDRAFRKLGIKTITPLERLSYMGERTMGALTYHPAKFQQSDNLSALQLSLLAEKAQQVLTGTNEEIFPELQLLGGSSGGARPKVIVGLNKENNVISGLDDLPSDYEHYLVKFPQNQDLEDAGAIEYVYSLMAKQAGIFLPKTRLIQKQQRYFAIKRFDREGNQRIHTHTLAGLIHADHRIPSCDYDTYLQVTQILTEQQVAIKQAFKRMLFNIIAHNRDDHVKNFSFMFNKQWQLAPAYDLMPTTGIAGEHTMSINGEGKHPQLKDLKILAEKYNVSDLSAMIEQVKEAVSQWSNLAKQYEIKPRIIQAIQKDYLKGNLS</sequence>
<keyword evidence="2" id="KW-0808">Transferase</keyword>
<dbReference type="Proteomes" id="UP000076962">
    <property type="component" value="Unassembled WGS sequence"/>
</dbReference>
<feature type="domain" description="HipA-like C-terminal" evidence="4">
    <location>
        <begin position="76"/>
        <end position="293"/>
    </location>
</feature>
<dbReference type="PANTHER" id="PTHR37419:SF8">
    <property type="entry name" value="TOXIN YJJJ"/>
    <property type="match status" value="1"/>
</dbReference>
<dbReference type="PATRIC" id="fig|1003181.4.peg.2386"/>
<organism evidence="5 6">
    <name type="scientific">Candidatus Thiomargarita nelsonii</name>
    <dbReference type="NCBI Taxonomy" id="1003181"/>
    <lineage>
        <taxon>Bacteria</taxon>
        <taxon>Pseudomonadati</taxon>
        <taxon>Pseudomonadota</taxon>
        <taxon>Gammaproteobacteria</taxon>
        <taxon>Thiotrichales</taxon>
        <taxon>Thiotrichaceae</taxon>
        <taxon>Thiomargarita</taxon>
    </lineage>
</organism>
<evidence type="ECO:0000256" key="1">
    <source>
        <dbReference type="ARBA" id="ARBA00010164"/>
    </source>
</evidence>
<evidence type="ECO:0000259" key="4">
    <source>
        <dbReference type="Pfam" id="PF07804"/>
    </source>
</evidence>
<dbReference type="InterPro" id="IPR012893">
    <property type="entry name" value="HipA-like_C"/>
</dbReference>
<dbReference type="GO" id="GO:0004674">
    <property type="term" value="F:protein serine/threonine kinase activity"/>
    <property type="evidence" value="ECO:0007669"/>
    <property type="project" value="TreeGrafter"/>
</dbReference>
<comment type="similarity">
    <text evidence="1">Belongs to the HipA Ser/Thr kinase family.</text>
</comment>